<reference evidence="3" key="1">
    <citation type="journal article" date="2020" name="Ecol. Evol.">
        <title>Genome structure and content of the rice root-knot nematode (Meloidogyne graminicola).</title>
        <authorList>
            <person name="Phan N.T."/>
            <person name="Danchin E.G.J."/>
            <person name="Klopp C."/>
            <person name="Perfus-Barbeoch L."/>
            <person name="Kozlowski D.K."/>
            <person name="Koutsovoulos G.D."/>
            <person name="Lopez-Roques C."/>
            <person name="Bouchez O."/>
            <person name="Zahm M."/>
            <person name="Besnard G."/>
            <person name="Bellafiore S."/>
        </authorList>
    </citation>
    <scope>NUCLEOTIDE SEQUENCE</scope>
    <source>
        <strain evidence="3">VN-18</strain>
    </source>
</reference>
<dbReference type="OrthoDB" id="18648at2759"/>
<proteinExistence type="inferred from homology"/>
<dbReference type="GO" id="GO:1904262">
    <property type="term" value="P:negative regulation of TORC1 signaling"/>
    <property type="evidence" value="ECO:0007669"/>
    <property type="project" value="TreeGrafter"/>
</dbReference>
<dbReference type="Pfam" id="PF24064">
    <property type="entry name" value="HTH_NPRL3"/>
    <property type="match status" value="1"/>
</dbReference>
<dbReference type="AlphaFoldDB" id="A0A8T0A164"/>
<dbReference type="PANTHER" id="PTHR13153">
    <property type="entry name" value="CGTHBA PROTEIN -14 GENE PROTEIN"/>
    <property type="match status" value="1"/>
</dbReference>
<dbReference type="InterPro" id="IPR056603">
    <property type="entry name" value="HTH_NPRL3"/>
</dbReference>
<dbReference type="InterPro" id="IPR005365">
    <property type="entry name" value="Npr3"/>
</dbReference>
<evidence type="ECO:0000259" key="2">
    <source>
        <dbReference type="Pfam" id="PF24064"/>
    </source>
</evidence>
<dbReference type="Proteomes" id="UP000605970">
    <property type="component" value="Unassembled WGS sequence"/>
</dbReference>
<organism evidence="3 4">
    <name type="scientific">Meloidogyne graminicola</name>
    <dbReference type="NCBI Taxonomy" id="189291"/>
    <lineage>
        <taxon>Eukaryota</taxon>
        <taxon>Metazoa</taxon>
        <taxon>Ecdysozoa</taxon>
        <taxon>Nematoda</taxon>
        <taxon>Chromadorea</taxon>
        <taxon>Rhabditida</taxon>
        <taxon>Tylenchina</taxon>
        <taxon>Tylenchomorpha</taxon>
        <taxon>Tylenchoidea</taxon>
        <taxon>Meloidogynidae</taxon>
        <taxon>Meloidogyninae</taxon>
        <taxon>Meloidogyne</taxon>
    </lineage>
</organism>
<dbReference type="GO" id="GO:0010508">
    <property type="term" value="P:positive regulation of autophagy"/>
    <property type="evidence" value="ECO:0007669"/>
    <property type="project" value="TreeGrafter"/>
</dbReference>
<protein>
    <recommendedName>
        <fullName evidence="2">GATOR1 complex protein NPRL3 C-terminal HTH domain-containing protein</fullName>
    </recommendedName>
</protein>
<evidence type="ECO:0000313" key="3">
    <source>
        <dbReference type="EMBL" id="KAF7639300.1"/>
    </source>
</evidence>
<accession>A0A8T0A164</accession>
<gene>
    <name evidence="3" type="ORF">Mgra_00001261</name>
</gene>
<dbReference type="GO" id="GO:0034198">
    <property type="term" value="P:cellular response to amino acid starvation"/>
    <property type="evidence" value="ECO:0007669"/>
    <property type="project" value="TreeGrafter"/>
</dbReference>
<name>A0A8T0A164_9BILA</name>
<sequence length="143" mass="16904">MFVFLLRNQLLIQLHTYIYLLPITSNPTAQQPYESERQKTQRILNPKIQNCINSSKDLIDQIKPNVLSICSRFYKMTNIEEAEMLSFVLDFLRIVPFLNGRNHIEEIIYQLSMDRSSVMRILDTFSEIICHFQCQDLIVDDDD</sequence>
<comment type="similarity">
    <text evidence="1">Belongs to the NPR3 family.</text>
</comment>
<evidence type="ECO:0000256" key="1">
    <source>
        <dbReference type="ARBA" id="ARBA00010546"/>
    </source>
</evidence>
<dbReference type="GO" id="GO:0038202">
    <property type="term" value="P:TORC1 signaling"/>
    <property type="evidence" value="ECO:0007669"/>
    <property type="project" value="TreeGrafter"/>
</dbReference>
<dbReference type="GO" id="GO:1990130">
    <property type="term" value="C:GATOR1 complex"/>
    <property type="evidence" value="ECO:0007669"/>
    <property type="project" value="TreeGrafter"/>
</dbReference>
<evidence type="ECO:0000313" key="4">
    <source>
        <dbReference type="Proteomes" id="UP000605970"/>
    </source>
</evidence>
<dbReference type="EMBL" id="JABEBT010000006">
    <property type="protein sequence ID" value="KAF7639300.1"/>
    <property type="molecule type" value="Genomic_DNA"/>
</dbReference>
<feature type="domain" description="GATOR1 complex protein NPRL3 C-terminal HTH" evidence="2">
    <location>
        <begin position="91"/>
        <end position="129"/>
    </location>
</feature>
<keyword evidence="4" id="KW-1185">Reference proteome</keyword>
<dbReference type="PANTHER" id="PTHR13153:SF5">
    <property type="entry name" value="GATOR COMPLEX PROTEIN NPRL3"/>
    <property type="match status" value="1"/>
</dbReference>
<comment type="caution">
    <text evidence="3">The sequence shown here is derived from an EMBL/GenBank/DDBJ whole genome shotgun (WGS) entry which is preliminary data.</text>
</comment>